<protein>
    <submittedName>
        <fullName evidence="1">Uncharacterized protein</fullName>
    </submittedName>
</protein>
<dbReference type="EMBL" id="BAABJP010000068">
    <property type="protein sequence ID" value="GAA5176268.1"/>
    <property type="molecule type" value="Genomic_DNA"/>
</dbReference>
<reference evidence="2" key="1">
    <citation type="journal article" date="2019" name="Int. J. Syst. Evol. Microbiol.">
        <title>The Global Catalogue of Microorganisms (GCM) 10K type strain sequencing project: providing services to taxonomists for standard genome sequencing and annotation.</title>
        <authorList>
            <consortium name="The Broad Institute Genomics Platform"/>
            <consortium name="The Broad Institute Genome Sequencing Center for Infectious Disease"/>
            <person name="Wu L."/>
            <person name="Ma J."/>
        </authorList>
    </citation>
    <scope>NUCLEOTIDE SEQUENCE [LARGE SCALE GENOMIC DNA]</scope>
    <source>
        <strain evidence="2">JCM 18303</strain>
    </source>
</reference>
<evidence type="ECO:0000313" key="2">
    <source>
        <dbReference type="Proteomes" id="UP001428817"/>
    </source>
</evidence>
<keyword evidence="2" id="KW-1185">Reference proteome</keyword>
<gene>
    <name evidence="1" type="ORF">GCM10023321_84240</name>
</gene>
<organism evidence="1 2">
    <name type="scientific">Pseudonocardia eucalypti</name>
    <dbReference type="NCBI Taxonomy" id="648755"/>
    <lineage>
        <taxon>Bacteria</taxon>
        <taxon>Bacillati</taxon>
        <taxon>Actinomycetota</taxon>
        <taxon>Actinomycetes</taxon>
        <taxon>Pseudonocardiales</taxon>
        <taxon>Pseudonocardiaceae</taxon>
        <taxon>Pseudonocardia</taxon>
    </lineage>
</organism>
<dbReference type="Proteomes" id="UP001428817">
    <property type="component" value="Unassembled WGS sequence"/>
</dbReference>
<name>A0ABP9RFA0_9PSEU</name>
<proteinExistence type="predicted"/>
<accession>A0ABP9RFA0</accession>
<evidence type="ECO:0000313" key="1">
    <source>
        <dbReference type="EMBL" id="GAA5176268.1"/>
    </source>
</evidence>
<sequence>MVPYEPTATRLRGATMLKRLLVATLSVTASALLGIGVVTAAPAPTEYAVACYTWCYPSCFCAAPPSNPEA</sequence>
<comment type="caution">
    <text evidence="1">The sequence shown here is derived from an EMBL/GenBank/DDBJ whole genome shotgun (WGS) entry which is preliminary data.</text>
</comment>